<gene>
    <name evidence="2" type="ORF">MC70_017760</name>
</gene>
<feature type="region of interest" description="Disordered" evidence="1">
    <location>
        <begin position="195"/>
        <end position="215"/>
    </location>
</feature>
<evidence type="ECO:0000313" key="2">
    <source>
        <dbReference type="EMBL" id="PNO65049.1"/>
    </source>
</evidence>
<feature type="compositionally biased region" description="Basic and acidic residues" evidence="1">
    <location>
        <begin position="200"/>
        <end position="215"/>
    </location>
</feature>
<dbReference type="EMBL" id="JTBC02000008">
    <property type="protein sequence ID" value="PNO65049.1"/>
    <property type="molecule type" value="Genomic_DNA"/>
</dbReference>
<comment type="caution">
    <text evidence="2">The sequence shown here is derived from an EMBL/GenBank/DDBJ whole genome shotgun (WGS) entry which is preliminary data.</text>
</comment>
<organism evidence="2 3">
    <name type="scientific">Serratia marcescens</name>
    <dbReference type="NCBI Taxonomy" id="615"/>
    <lineage>
        <taxon>Bacteria</taxon>
        <taxon>Pseudomonadati</taxon>
        <taxon>Pseudomonadota</taxon>
        <taxon>Gammaproteobacteria</taxon>
        <taxon>Enterobacterales</taxon>
        <taxon>Yersiniaceae</taxon>
        <taxon>Serratia</taxon>
    </lineage>
</organism>
<dbReference type="Proteomes" id="UP000030378">
    <property type="component" value="Unassembled WGS sequence"/>
</dbReference>
<sequence length="215" mass="23606">MATNDFEKRLGDAVKNYKSASKPLVNLLIEAVENFWQHSHSCGKIENYVNAIGAFPRLQAAAKTTFILLAPVKLEENKENGNFKVSVDPAFTKLQAETKKKHIAEYADELAAYKKADLNSILSRETDKETAFFTPVKLSKVTDTFATTAAKLMATAMLSDPKITKKDLIEKLTGALAGVIDSDIEKAKEAILKKKPLPPSKDELEKAATPEKLPA</sequence>
<name>A0AAP8PGV0_SERMA</name>
<evidence type="ECO:0000256" key="1">
    <source>
        <dbReference type="SAM" id="MobiDB-lite"/>
    </source>
</evidence>
<evidence type="ECO:0000313" key="3">
    <source>
        <dbReference type="Proteomes" id="UP000030378"/>
    </source>
</evidence>
<reference evidence="3" key="1">
    <citation type="submission" date="2017-12" db="EMBL/GenBank/DDBJ databases">
        <title>FDA dAtabase for Regulatory Grade micrObial Sequences (FDA-ARGOS): Supporting development and validation of Infectious Disease Dx tests.</title>
        <authorList>
            <person name="Campos J."/>
            <person name="Goldberg B."/>
            <person name="Tallon L."/>
            <person name="Sadzewicz L."/>
            <person name="Sengamalay N."/>
            <person name="Ott S."/>
            <person name="Godinez A."/>
            <person name="Nagaraj S."/>
            <person name="Vavikolanu K."/>
            <person name="Vyas G."/>
            <person name="Nadendla S."/>
            <person name="Aluvathingal J."/>
            <person name="Geyer C."/>
            <person name="Nandy P."/>
            <person name="Hobson J."/>
            <person name="Sichtig H."/>
        </authorList>
    </citation>
    <scope>NUCLEOTIDE SEQUENCE [LARGE SCALE GENOMIC DNA]</scope>
    <source>
        <strain evidence="3">FDAARGOS_79</strain>
    </source>
</reference>
<protein>
    <submittedName>
        <fullName evidence="2">Uncharacterized protein</fullName>
    </submittedName>
</protein>
<dbReference type="RefSeq" id="WP_127554745.1">
    <property type="nucleotide sequence ID" value="NZ_JTBC02000008.1"/>
</dbReference>
<accession>A0AAP8PGV0</accession>
<proteinExistence type="predicted"/>
<dbReference type="AlphaFoldDB" id="A0AAP8PGV0"/>